<keyword evidence="1 4" id="KW-0808">Transferase</keyword>
<evidence type="ECO:0000313" key="4">
    <source>
        <dbReference type="EMBL" id="QMT41363.1"/>
    </source>
</evidence>
<dbReference type="SUPFAM" id="SSF55729">
    <property type="entry name" value="Acyl-CoA N-acyltransferases (Nat)"/>
    <property type="match status" value="1"/>
</dbReference>
<sequence length="151" mass="17702">MTGLVYTAIDNEQDLMAAENQIREFFPIHQNFRPHFHTFDGYFEQMQRVMADRARLLLVRDAAARPVGLALYRMHHNTYQHKLFFLEDLVVAENRRGGQIGAQILHYCEDLARQHGCRHVSLDSGTFRTRAHKFYYVHGYVADCFHFSKAV</sequence>
<keyword evidence="2" id="KW-0012">Acyltransferase</keyword>
<evidence type="ECO:0000256" key="2">
    <source>
        <dbReference type="ARBA" id="ARBA00023315"/>
    </source>
</evidence>
<protein>
    <submittedName>
        <fullName evidence="4">GNAT family N-acetyltransferase</fullName>
    </submittedName>
</protein>
<dbReference type="EMBL" id="CP059567">
    <property type="protein sequence ID" value="QMT41363.1"/>
    <property type="molecule type" value="Genomic_DNA"/>
</dbReference>
<dbReference type="KEGG" id="nsg:H3L94_04880"/>
<name>A0A7D7N741_9NEIS</name>
<dbReference type="AlphaFoldDB" id="A0A7D7N741"/>
<reference evidence="4 5" key="1">
    <citation type="submission" date="2020-07" db="EMBL/GenBank/DDBJ databases">
        <title>Genomic diversity of species in the Neisseriaceae family.</title>
        <authorList>
            <person name="Vincent A.T."/>
            <person name="Bernet E."/>
            <person name="Veyrier F.J."/>
        </authorList>
    </citation>
    <scope>NUCLEOTIDE SEQUENCE [LARGE SCALE GENOMIC DNA]</scope>
    <source>
        <strain evidence="4 5">DSM 22244</strain>
    </source>
</reference>
<proteinExistence type="predicted"/>
<accession>A0A7D7N741</accession>
<dbReference type="InterPro" id="IPR000182">
    <property type="entry name" value="GNAT_dom"/>
</dbReference>
<organism evidence="4 5">
    <name type="scientific">Neisseria shayeganii</name>
    <dbReference type="NCBI Taxonomy" id="607712"/>
    <lineage>
        <taxon>Bacteria</taxon>
        <taxon>Pseudomonadati</taxon>
        <taxon>Pseudomonadota</taxon>
        <taxon>Betaproteobacteria</taxon>
        <taxon>Neisseriales</taxon>
        <taxon>Neisseriaceae</taxon>
        <taxon>Neisseria</taxon>
    </lineage>
</organism>
<dbReference type="PROSITE" id="PS51186">
    <property type="entry name" value="GNAT"/>
    <property type="match status" value="1"/>
</dbReference>
<dbReference type="RefSeq" id="WP_182122899.1">
    <property type="nucleotide sequence ID" value="NZ_CP059567.1"/>
</dbReference>
<dbReference type="PANTHER" id="PTHR43877">
    <property type="entry name" value="AMINOALKYLPHOSPHONATE N-ACETYLTRANSFERASE-RELATED-RELATED"/>
    <property type="match status" value="1"/>
</dbReference>
<dbReference type="GO" id="GO:0016747">
    <property type="term" value="F:acyltransferase activity, transferring groups other than amino-acyl groups"/>
    <property type="evidence" value="ECO:0007669"/>
    <property type="project" value="InterPro"/>
</dbReference>
<dbReference type="Proteomes" id="UP000514752">
    <property type="component" value="Chromosome"/>
</dbReference>
<feature type="domain" description="N-acetyltransferase" evidence="3">
    <location>
        <begin position="4"/>
        <end position="151"/>
    </location>
</feature>
<dbReference type="Gene3D" id="3.40.630.30">
    <property type="match status" value="1"/>
</dbReference>
<dbReference type="InterPro" id="IPR050832">
    <property type="entry name" value="Bact_Acetyltransf"/>
</dbReference>
<dbReference type="CDD" id="cd04301">
    <property type="entry name" value="NAT_SF"/>
    <property type="match status" value="1"/>
</dbReference>
<evidence type="ECO:0000259" key="3">
    <source>
        <dbReference type="PROSITE" id="PS51186"/>
    </source>
</evidence>
<evidence type="ECO:0000313" key="5">
    <source>
        <dbReference type="Proteomes" id="UP000514752"/>
    </source>
</evidence>
<dbReference type="InterPro" id="IPR016181">
    <property type="entry name" value="Acyl_CoA_acyltransferase"/>
</dbReference>
<gene>
    <name evidence="4" type="ORF">H3L94_04880</name>
</gene>
<dbReference type="Pfam" id="PF00583">
    <property type="entry name" value="Acetyltransf_1"/>
    <property type="match status" value="1"/>
</dbReference>
<evidence type="ECO:0000256" key="1">
    <source>
        <dbReference type="ARBA" id="ARBA00022679"/>
    </source>
</evidence>